<reference evidence="2 3" key="1">
    <citation type="journal article" date="2012" name="BMC Genomics">
        <title>Comparative genomics of the white-rot fungi, Phanerochaete carnosa and P. chrysosporium, to elucidate the genetic basis of the distinct wood types they colonize.</title>
        <authorList>
            <person name="Suzuki H."/>
            <person name="MacDonald J."/>
            <person name="Syed K."/>
            <person name="Salamov A."/>
            <person name="Hori C."/>
            <person name="Aerts A."/>
            <person name="Henrissat B."/>
            <person name="Wiebenga A."/>
            <person name="vanKuyk P.A."/>
            <person name="Barry K."/>
            <person name="Lindquist E."/>
            <person name="LaButti K."/>
            <person name="Lapidus A."/>
            <person name="Lucas S."/>
            <person name="Coutinho P."/>
            <person name="Gong Y."/>
            <person name="Samejima M."/>
            <person name="Mahadevan R."/>
            <person name="Abou-Zaid M."/>
            <person name="de Vries R.P."/>
            <person name="Igarashi K."/>
            <person name="Yadav J.S."/>
            <person name="Grigoriev I.V."/>
            <person name="Master E.R."/>
        </authorList>
    </citation>
    <scope>NUCLEOTIDE SEQUENCE [LARGE SCALE GENOMIC DNA]</scope>
    <source>
        <strain evidence="2 3">HHB-10118-sp</strain>
    </source>
</reference>
<dbReference type="Gene3D" id="3.40.140.10">
    <property type="entry name" value="Cytidine Deaminase, domain 2"/>
    <property type="match status" value="1"/>
</dbReference>
<dbReference type="SUPFAM" id="SSF53927">
    <property type="entry name" value="Cytidine deaminase-like"/>
    <property type="match status" value="1"/>
</dbReference>
<feature type="region of interest" description="Disordered" evidence="1">
    <location>
        <begin position="1"/>
        <end position="25"/>
    </location>
</feature>
<accession>K5URA5</accession>
<dbReference type="AlphaFoldDB" id="K5URA5"/>
<evidence type="ECO:0000256" key="1">
    <source>
        <dbReference type="SAM" id="MobiDB-lite"/>
    </source>
</evidence>
<dbReference type="KEGG" id="pco:PHACADRAFT_260733"/>
<proteinExistence type="predicted"/>
<name>K5URA5_PHACS</name>
<sequence length="110" mass="12282">MVKGGKVISTGYNHHRPHYDGGELGTRGLRKPVSMHAEMHAIYSCIGMSPSFKTQVQAMERSATCQKSDRPRKLSKQPQRGEQGLCRFGDCTLPDLHSTINAYELRHVSV</sequence>
<dbReference type="GO" id="GO:0003824">
    <property type="term" value="F:catalytic activity"/>
    <property type="evidence" value="ECO:0007669"/>
    <property type="project" value="InterPro"/>
</dbReference>
<feature type="region of interest" description="Disordered" evidence="1">
    <location>
        <begin position="62"/>
        <end position="83"/>
    </location>
</feature>
<dbReference type="RefSeq" id="XP_007398738.1">
    <property type="nucleotide sequence ID" value="XM_007398676.1"/>
</dbReference>
<dbReference type="GO" id="GO:0006139">
    <property type="term" value="P:nucleobase-containing compound metabolic process"/>
    <property type="evidence" value="ECO:0007669"/>
    <property type="project" value="UniProtKB-ARBA"/>
</dbReference>
<evidence type="ECO:0000313" key="2">
    <source>
        <dbReference type="EMBL" id="EKM52391.1"/>
    </source>
</evidence>
<organism evidence="2 3">
    <name type="scientific">Phanerochaete carnosa (strain HHB-10118-sp)</name>
    <name type="common">White-rot fungus</name>
    <name type="synonym">Peniophora carnosa</name>
    <dbReference type="NCBI Taxonomy" id="650164"/>
    <lineage>
        <taxon>Eukaryota</taxon>
        <taxon>Fungi</taxon>
        <taxon>Dikarya</taxon>
        <taxon>Basidiomycota</taxon>
        <taxon>Agaricomycotina</taxon>
        <taxon>Agaricomycetes</taxon>
        <taxon>Polyporales</taxon>
        <taxon>Phanerochaetaceae</taxon>
        <taxon>Phanerochaete</taxon>
    </lineage>
</organism>
<gene>
    <name evidence="2" type="ORF">PHACADRAFT_260733</name>
</gene>
<protein>
    <submittedName>
        <fullName evidence="2">Uncharacterized protein</fullName>
    </submittedName>
</protein>
<dbReference type="EMBL" id="JH930475">
    <property type="protein sequence ID" value="EKM52391.1"/>
    <property type="molecule type" value="Genomic_DNA"/>
</dbReference>
<dbReference type="GeneID" id="18917801"/>
<evidence type="ECO:0000313" key="3">
    <source>
        <dbReference type="Proteomes" id="UP000008370"/>
    </source>
</evidence>
<dbReference type="OrthoDB" id="9972196at2759"/>
<keyword evidence="3" id="KW-1185">Reference proteome</keyword>
<dbReference type="HOGENOM" id="CLU_2171937_0_0_1"/>
<dbReference type="InParanoid" id="K5URA5"/>
<dbReference type="InterPro" id="IPR016193">
    <property type="entry name" value="Cytidine_deaminase-like"/>
</dbReference>
<dbReference type="Proteomes" id="UP000008370">
    <property type="component" value="Unassembled WGS sequence"/>
</dbReference>